<comment type="caution">
    <text evidence="4">The sequence shown here is derived from an EMBL/GenBank/DDBJ whole genome shotgun (WGS) entry which is preliminary data.</text>
</comment>
<dbReference type="Proteomes" id="UP000245680">
    <property type="component" value="Unassembled WGS sequence"/>
</dbReference>
<feature type="region of interest" description="Disordered" evidence="2">
    <location>
        <begin position="261"/>
        <end position="282"/>
    </location>
</feature>
<evidence type="ECO:0000256" key="1">
    <source>
        <dbReference type="ARBA" id="ARBA00022801"/>
    </source>
</evidence>
<dbReference type="Gene3D" id="3.60.110.10">
    <property type="entry name" value="Carbon-nitrogen hydrolase"/>
    <property type="match status" value="1"/>
</dbReference>
<dbReference type="GO" id="GO:0016811">
    <property type="term" value="F:hydrolase activity, acting on carbon-nitrogen (but not peptide) bonds, in linear amides"/>
    <property type="evidence" value="ECO:0007669"/>
    <property type="project" value="InterPro"/>
</dbReference>
<dbReference type="InterPro" id="IPR036526">
    <property type="entry name" value="C-N_Hydrolase_sf"/>
</dbReference>
<dbReference type="RefSeq" id="WP_109812128.1">
    <property type="nucleotide sequence ID" value="NZ_QGKU01000039.1"/>
</dbReference>
<dbReference type="OrthoDB" id="9811121at2"/>
<feature type="compositionally biased region" description="Basic and acidic residues" evidence="2">
    <location>
        <begin position="261"/>
        <end position="273"/>
    </location>
</feature>
<accession>A0A2V2LA89</accession>
<gene>
    <name evidence="4" type="ORF">DKT77_12965</name>
</gene>
<sequence length="282" mass="29553">MRAALVQMTSGDSPPENLAAARAYVAEAASGGADIVLTPEVTNCVSSSRAHQNAVLSPEAEDPTLAGLRAAAAEHGVSLLIGSLALKTGDADGRFANRSFLIGPDGAIAARYDKIHMFDVVLSETEAYRESDGFRPGDAAVLADTPLARIGMTVCYDLRFGYLHRVLAQAGAQILTVPAAFAVPTGKAHWEVLLRARAIETGCFVLAPAQTGRHTGSDGRHRDTWGHAMAVDPWGRVIADAGTAPGVTLVDLDLGETDKARGRVPSLRHDREFTPPTVPGAG</sequence>
<reference evidence="4 5" key="1">
    <citation type="submission" date="2018-05" db="EMBL/GenBank/DDBJ databases">
        <title>Rhodobacteraceae gen. nov., sp. nov. isolated from sea water.</title>
        <authorList>
            <person name="Ren Y."/>
        </authorList>
    </citation>
    <scope>NUCLEOTIDE SEQUENCE [LARGE SCALE GENOMIC DNA]</scope>
    <source>
        <strain evidence="4 5">TG-679</strain>
    </source>
</reference>
<evidence type="ECO:0000313" key="5">
    <source>
        <dbReference type="Proteomes" id="UP000245680"/>
    </source>
</evidence>
<dbReference type="PANTHER" id="PTHR23088">
    <property type="entry name" value="NITRILASE-RELATED"/>
    <property type="match status" value="1"/>
</dbReference>
<dbReference type="InterPro" id="IPR003010">
    <property type="entry name" value="C-N_Hydrolase"/>
</dbReference>
<evidence type="ECO:0000313" key="4">
    <source>
        <dbReference type="EMBL" id="PWR02175.1"/>
    </source>
</evidence>
<dbReference type="PANTHER" id="PTHR23088:SF27">
    <property type="entry name" value="DEAMINATED GLUTATHIONE AMIDASE"/>
    <property type="match status" value="1"/>
</dbReference>
<evidence type="ECO:0000259" key="3">
    <source>
        <dbReference type="PROSITE" id="PS50263"/>
    </source>
</evidence>
<dbReference type="PROSITE" id="PS50263">
    <property type="entry name" value="CN_HYDROLASE"/>
    <property type="match status" value="1"/>
</dbReference>
<dbReference type="AlphaFoldDB" id="A0A2V2LA89"/>
<feature type="domain" description="CN hydrolase" evidence="3">
    <location>
        <begin position="1"/>
        <end position="254"/>
    </location>
</feature>
<dbReference type="Pfam" id="PF00795">
    <property type="entry name" value="CN_hydrolase"/>
    <property type="match status" value="1"/>
</dbReference>
<keyword evidence="5" id="KW-1185">Reference proteome</keyword>
<dbReference type="EMBL" id="QGKU01000039">
    <property type="protein sequence ID" value="PWR02175.1"/>
    <property type="molecule type" value="Genomic_DNA"/>
</dbReference>
<dbReference type="InterPro" id="IPR045254">
    <property type="entry name" value="Nit1/2_C-N_Hydrolase"/>
</dbReference>
<keyword evidence="1 4" id="KW-0378">Hydrolase</keyword>
<dbReference type="SUPFAM" id="SSF56317">
    <property type="entry name" value="Carbon-nitrogen hydrolase"/>
    <property type="match status" value="1"/>
</dbReference>
<dbReference type="CDD" id="cd07572">
    <property type="entry name" value="nit"/>
    <property type="match status" value="1"/>
</dbReference>
<organism evidence="4 5">
    <name type="scientific">Meridianimarinicoccus roseus</name>
    <dbReference type="NCBI Taxonomy" id="2072018"/>
    <lineage>
        <taxon>Bacteria</taxon>
        <taxon>Pseudomonadati</taxon>
        <taxon>Pseudomonadota</taxon>
        <taxon>Alphaproteobacteria</taxon>
        <taxon>Rhodobacterales</taxon>
        <taxon>Paracoccaceae</taxon>
        <taxon>Meridianimarinicoccus</taxon>
    </lineage>
</organism>
<proteinExistence type="predicted"/>
<name>A0A2V2LA89_9RHOB</name>
<evidence type="ECO:0000256" key="2">
    <source>
        <dbReference type="SAM" id="MobiDB-lite"/>
    </source>
</evidence>
<protein>
    <submittedName>
        <fullName evidence="4">Amidohydrolase</fullName>
    </submittedName>
</protein>